<dbReference type="InterPro" id="IPR054331">
    <property type="entry name" value="LiaF_TM"/>
</dbReference>
<feature type="transmembrane region" description="Helical" evidence="2">
    <location>
        <begin position="118"/>
        <end position="134"/>
    </location>
</feature>
<gene>
    <name evidence="4" type="ORF">LQ567_12640</name>
</gene>
<feature type="transmembrane region" description="Helical" evidence="2">
    <location>
        <begin position="41"/>
        <end position="58"/>
    </location>
</feature>
<feature type="compositionally biased region" description="Basic and acidic residues" evidence="1">
    <location>
        <begin position="13"/>
        <end position="22"/>
    </location>
</feature>
<dbReference type="PANTHER" id="PTHR40763">
    <property type="entry name" value="MEMBRANE PROTEIN-RELATED"/>
    <property type="match status" value="1"/>
</dbReference>
<dbReference type="PANTHER" id="PTHR40763:SF5">
    <property type="entry name" value="MEMBRANE PROTEIN"/>
    <property type="match status" value="1"/>
</dbReference>
<feature type="compositionally biased region" description="Polar residues" evidence="1">
    <location>
        <begin position="1"/>
        <end position="12"/>
    </location>
</feature>
<proteinExistence type="predicted"/>
<evidence type="ECO:0000259" key="3">
    <source>
        <dbReference type="Pfam" id="PF22570"/>
    </source>
</evidence>
<sequence>MSENNPYNTEFYNKSEKSDRPETQPPGTGQPPYFKERNAQGHIWVGLFLVLIGVVYLLKRMGFIFPDFMLSWQMFLIVLGIFIGFRKNFQGPGWLILILVGSLFLVNEFFLFNALRKFIFPIALIGAGLFFILRPKKSYEFITQDPSTGDPTGKKTYRGSISNEDIIDATSIFGGTKKKVLSKNFRGGDMVNVFGGSEIDLLQADISGTAVLEVTAILGGATLLIPSHWNVVSEAVAILGEVKDKRVSMGNVDTTKTLVLKGTVILGGIDIKSF</sequence>
<reference evidence="4 5" key="1">
    <citation type="submission" date="2021-11" db="EMBL/GenBank/DDBJ databases">
        <title>Genomic of Niabella pedocola.</title>
        <authorList>
            <person name="Wu T."/>
        </authorList>
    </citation>
    <scope>NUCLEOTIDE SEQUENCE [LARGE SCALE GENOMIC DNA]</scope>
    <source>
        <strain evidence="4 5">JCM 31011</strain>
    </source>
</reference>
<dbReference type="RefSeq" id="WP_231004876.1">
    <property type="nucleotide sequence ID" value="NZ_JAJNEC010000005.1"/>
</dbReference>
<comment type="caution">
    <text evidence="4">The sequence shown here is derived from an EMBL/GenBank/DDBJ whole genome shotgun (WGS) entry which is preliminary data.</text>
</comment>
<evidence type="ECO:0000256" key="1">
    <source>
        <dbReference type="SAM" id="MobiDB-lite"/>
    </source>
</evidence>
<dbReference type="Proteomes" id="UP001199816">
    <property type="component" value="Unassembled WGS sequence"/>
</dbReference>
<protein>
    <submittedName>
        <fullName evidence="4">Cell wall-active antibiotics response protein</fullName>
    </submittedName>
</protein>
<feature type="domain" description="LiaF transmembrane" evidence="3">
    <location>
        <begin position="44"/>
        <end position="138"/>
    </location>
</feature>
<accession>A0ABS8PR98</accession>
<keyword evidence="2" id="KW-1133">Transmembrane helix</keyword>
<evidence type="ECO:0000313" key="5">
    <source>
        <dbReference type="Proteomes" id="UP001199816"/>
    </source>
</evidence>
<feature type="transmembrane region" description="Helical" evidence="2">
    <location>
        <begin position="92"/>
        <end position="112"/>
    </location>
</feature>
<evidence type="ECO:0000256" key="2">
    <source>
        <dbReference type="SAM" id="Phobius"/>
    </source>
</evidence>
<evidence type="ECO:0000313" key="4">
    <source>
        <dbReference type="EMBL" id="MCD2423615.1"/>
    </source>
</evidence>
<keyword evidence="5" id="KW-1185">Reference proteome</keyword>
<dbReference type="Pfam" id="PF22570">
    <property type="entry name" value="LiaF-TM"/>
    <property type="match status" value="1"/>
</dbReference>
<dbReference type="EMBL" id="JAJNEC010000005">
    <property type="protein sequence ID" value="MCD2423615.1"/>
    <property type="molecule type" value="Genomic_DNA"/>
</dbReference>
<keyword evidence="2" id="KW-0472">Membrane</keyword>
<feature type="transmembrane region" description="Helical" evidence="2">
    <location>
        <begin position="64"/>
        <end position="85"/>
    </location>
</feature>
<name>A0ABS8PR98_9BACT</name>
<feature type="region of interest" description="Disordered" evidence="1">
    <location>
        <begin position="1"/>
        <end position="32"/>
    </location>
</feature>
<organism evidence="4 5">
    <name type="scientific">Niabella pedocola</name>
    <dbReference type="NCBI Taxonomy" id="1752077"/>
    <lineage>
        <taxon>Bacteria</taxon>
        <taxon>Pseudomonadati</taxon>
        <taxon>Bacteroidota</taxon>
        <taxon>Chitinophagia</taxon>
        <taxon>Chitinophagales</taxon>
        <taxon>Chitinophagaceae</taxon>
        <taxon>Niabella</taxon>
    </lineage>
</organism>
<keyword evidence="2" id="KW-0812">Transmembrane</keyword>